<evidence type="ECO:0000313" key="3">
    <source>
        <dbReference type="Proteomes" id="UP000410984"/>
    </source>
</evidence>
<dbReference type="GO" id="GO:0016887">
    <property type="term" value="F:ATP hydrolysis activity"/>
    <property type="evidence" value="ECO:0007669"/>
    <property type="project" value="InterPro"/>
</dbReference>
<dbReference type="SUPFAM" id="SSF52540">
    <property type="entry name" value="P-loop containing nucleoside triphosphate hydrolases"/>
    <property type="match status" value="1"/>
</dbReference>
<dbReference type="InterPro" id="IPR051396">
    <property type="entry name" value="Bact_Antivir_Def_Nuclease"/>
</dbReference>
<dbReference type="AlphaFoldDB" id="A0A509E941"/>
<feature type="domain" description="ATPase AAA-type core" evidence="1">
    <location>
        <begin position="33"/>
        <end position="266"/>
    </location>
</feature>
<dbReference type="InterPro" id="IPR027417">
    <property type="entry name" value="P-loop_NTPase"/>
</dbReference>
<evidence type="ECO:0000259" key="1">
    <source>
        <dbReference type="Pfam" id="PF13304"/>
    </source>
</evidence>
<dbReference type="InterPro" id="IPR003959">
    <property type="entry name" value="ATPase_AAA_core"/>
</dbReference>
<proteinExistence type="predicted"/>
<accession>A0A509E941</accession>
<dbReference type="GO" id="GO:0005524">
    <property type="term" value="F:ATP binding"/>
    <property type="evidence" value="ECO:0007669"/>
    <property type="project" value="InterPro"/>
</dbReference>
<dbReference type="PANTHER" id="PTHR43581">
    <property type="entry name" value="ATP/GTP PHOSPHATASE"/>
    <property type="match status" value="1"/>
</dbReference>
<dbReference type="PANTHER" id="PTHR43581:SF4">
    <property type="entry name" value="ATP_GTP PHOSPHATASE"/>
    <property type="match status" value="1"/>
</dbReference>
<dbReference type="Pfam" id="PF13304">
    <property type="entry name" value="AAA_21"/>
    <property type="match status" value="1"/>
</dbReference>
<dbReference type="Gene3D" id="3.40.50.300">
    <property type="entry name" value="P-loop containing nucleotide triphosphate hydrolases"/>
    <property type="match status" value="1"/>
</dbReference>
<sequence length="462" mass="51298">MAISSVQISGYRGFKNTGTVRFAQPNGTPGGGLTVLTGPNNSGKSSVLEAVRARSGYQSVSFTAGTRNPELEYVEITYEINGKIERIHSVSKGSSETVKVNVDQSYRIFVLPSRRSFAPYFSKHEQNRANYVQSLTLPAQRSSNLTNFEQRLFNALRNPEAFNRMLGEVLGFMPVWTIDQSDQGAYFLKFFNGPNSHSSDGMGEGIVSIFSIVDSLYDSDPGEAIFIDEPELSLHPALQKRLARLLMRLSSDRQIVISTHSPYFVDPRILLSGGQFLRVTTGTDGTQLYQLSEQSIESIRRLSAGNLYNPHVFGLDARELFFQEEGIILTEGQEDVLLYPKLAEKLGVEISGDFFGWGVGGAGNMQHLCLILRDLGFKKVAGLLDGDKEDVQQKLQTEFPDFFFACIPAKDIRTKSARKPSEAVEGLFDDKLEVRTEYIESTRKMLADISTYIDGAKADIKS</sequence>
<organism evidence="2 3">
    <name type="scientific">Methylobacterium symbioticum</name>
    <dbReference type="NCBI Taxonomy" id="2584084"/>
    <lineage>
        <taxon>Bacteria</taxon>
        <taxon>Pseudomonadati</taxon>
        <taxon>Pseudomonadota</taxon>
        <taxon>Alphaproteobacteria</taxon>
        <taxon>Hyphomicrobiales</taxon>
        <taxon>Methylobacteriaceae</taxon>
        <taxon>Methylobacterium</taxon>
    </lineage>
</organism>
<dbReference type="Proteomes" id="UP000410984">
    <property type="component" value="Unassembled WGS sequence"/>
</dbReference>
<evidence type="ECO:0000313" key="2">
    <source>
        <dbReference type="EMBL" id="VUD70662.1"/>
    </source>
</evidence>
<dbReference type="OrthoDB" id="9816534at2"/>
<reference evidence="2 3" key="1">
    <citation type="submission" date="2019-06" db="EMBL/GenBank/DDBJ databases">
        <authorList>
            <person name="Rodrigo-Torres L."/>
            <person name="Arahal R. D."/>
            <person name="Lucena T."/>
        </authorList>
    </citation>
    <scope>NUCLEOTIDE SEQUENCE [LARGE SCALE GENOMIC DNA]</scope>
    <source>
        <strain evidence="2 3">SB0023/3</strain>
    </source>
</reference>
<dbReference type="EMBL" id="CABFPH010000011">
    <property type="protein sequence ID" value="VUD70662.1"/>
    <property type="molecule type" value="Genomic_DNA"/>
</dbReference>
<name>A0A509E941_9HYPH</name>
<protein>
    <recommendedName>
        <fullName evidence="1">ATPase AAA-type core domain-containing protein</fullName>
    </recommendedName>
</protein>
<gene>
    <name evidence="2" type="ORF">MET9862_01234</name>
</gene>
<keyword evidence="3" id="KW-1185">Reference proteome</keyword>